<protein>
    <submittedName>
        <fullName evidence="2">Thiamine phosphate synthase</fullName>
    </submittedName>
</protein>
<dbReference type="SUPFAM" id="SSF51391">
    <property type="entry name" value="Thiamin phosphate synthase"/>
    <property type="match status" value="1"/>
</dbReference>
<organism evidence="2 3">
    <name type="scientific">Sphingomonas albertensis</name>
    <dbReference type="NCBI Taxonomy" id="2762591"/>
    <lineage>
        <taxon>Bacteria</taxon>
        <taxon>Pseudomonadati</taxon>
        <taxon>Pseudomonadota</taxon>
        <taxon>Alphaproteobacteria</taxon>
        <taxon>Sphingomonadales</taxon>
        <taxon>Sphingomonadaceae</taxon>
        <taxon>Sphingomonas</taxon>
    </lineage>
</organism>
<accession>A0ABR7AJS8</accession>
<dbReference type="CDD" id="cd00564">
    <property type="entry name" value="TMP_TenI"/>
    <property type="match status" value="1"/>
</dbReference>
<dbReference type="InterPro" id="IPR022998">
    <property type="entry name" value="ThiamineP_synth_TenI"/>
</dbReference>
<dbReference type="Gene3D" id="3.20.20.70">
    <property type="entry name" value="Aldolase class I"/>
    <property type="match status" value="1"/>
</dbReference>
<gene>
    <name evidence="2" type="ORF">H8S47_03300</name>
</gene>
<sequence length="163" mass="17712">MTDERMGDALWAALRRVPPGSGIVFRHYATPAGERRAMLRRVKRVASARGLVVVVAGDSSIAADGVHGRVRARAIWRIRTWPAHDRAEALAGRRAGADALFVSPVHATRSHAGASGLGPARAMRIGRGLGIPVIALGGMDESRWRRIRRFGFHGWAAIDAWVR</sequence>
<evidence type="ECO:0000259" key="1">
    <source>
        <dbReference type="Pfam" id="PF02581"/>
    </source>
</evidence>
<comment type="caution">
    <text evidence="2">The sequence shown here is derived from an EMBL/GenBank/DDBJ whole genome shotgun (WGS) entry which is preliminary data.</text>
</comment>
<reference evidence="2 3" key="1">
    <citation type="submission" date="2020-08" db="EMBL/GenBank/DDBJ databases">
        <title>Putative novel bacterial strains isolated from necrotic wheat leaf tissues caused by Xanthomonas translucens.</title>
        <authorList>
            <person name="Tambong J.T."/>
        </authorList>
    </citation>
    <scope>NUCLEOTIDE SEQUENCE [LARGE SCALE GENOMIC DNA]</scope>
    <source>
        <strain evidence="3">DOAB 1063</strain>
    </source>
</reference>
<dbReference type="InterPro" id="IPR013785">
    <property type="entry name" value="Aldolase_TIM"/>
</dbReference>
<feature type="domain" description="Thiamine phosphate synthase/TenI" evidence="1">
    <location>
        <begin position="23"/>
        <end position="160"/>
    </location>
</feature>
<keyword evidence="3" id="KW-1185">Reference proteome</keyword>
<dbReference type="InterPro" id="IPR036206">
    <property type="entry name" value="ThiamineP_synth_sf"/>
</dbReference>
<dbReference type="Pfam" id="PF02581">
    <property type="entry name" value="TMP-TENI"/>
    <property type="match status" value="1"/>
</dbReference>
<dbReference type="EMBL" id="JACONT010000004">
    <property type="protein sequence ID" value="MBC3940711.1"/>
    <property type="molecule type" value="Genomic_DNA"/>
</dbReference>
<proteinExistence type="predicted"/>
<name>A0ABR7AJS8_9SPHN</name>
<evidence type="ECO:0000313" key="2">
    <source>
        <dbReference type="EMBL" id="MBC3940711.1"/>
    </source>
</evidence>
<evidence type="ECO:0000313" key="3">
    <source>
        <dbReference type="Proteomes" id="UP000597613"/>
    </source>
</evidence>
<dbReference type="Proteomes" id="UP000597613">
    <property type="component" value="Unassembled WGS sequence"/>
</dbReference>